<gene>
    <name evidence="1" type="ORF">SAMN04489864_104362</name>
</gene>
<accession>A0A1I2WZY3</accession>
<evidence type="ECO:0000313" key="2">
    <source>
        <dbReference type="Proteomes" id="UP000199666"/>
    </source>
</evidence>
<dbReference type="STRING" id="414048.SAMN04489864_104362"/>
<dbReference type="RefSeq" id="WP_090993289.1">
    <property type="nucleotide sequence ID" value="NZ_FOPP01000004.1"/>
</dbReference>
<dbReference type="EMBL" id="FOPP01000004">
    <property type="protein sequence ID" value="SFH06006.1"/>
    <property type="molecule type" value="Genomic_DNA"/>
</dbReference>
<sequence length="198" mass="23725">MIVKTNYRLPVVALFIMFIFSYKIYAQNNKQHAFTAIKTLLLKNFPHDIKFVHHENSEKIAVVDNLYYKFHYPEIKIKEDTLIVSYITEKKEWGEKVPAFEKLVWKTALNRLDEFYGFEFTFGNSDRFKPHLFYWNIVNEKAKLMRYTISADQFYKGTSFTNLELASITERAVWFPSKIKSSRKLQSLFKKNIRKYSK</sequence>
<dbReference type="AlphaFoldDB" id="A0A1I2WZY3"/>
<proteinExistence type="predicted"/>
<keyword evidence="2" id="KW-1185">Reference proteome</keyword>
<dbReference type="Proteomes" id="UP000199666">
    <property type="component" value="Unassembled WGS sequence"/>
</dbReference>
<protein>
    <submittedName>
        <fullName evidence="1">Uncharacterized protein</fullName>
    </submittedName>
</protein>
<evidence type="ECO:0000313" key="1">
    <source>
        <dbReference type="EMBL" id="SFH06006.1"/>
    </source>
</evidence>
<reference evidence="1 2" key="1">
    <citation type="submission" date="2016-10" db="EMBL/GenBank/DDBJ databases">
        <authorList>
            <person name="de Groot N.N."/>
        </authorList>
    </citation>
    <scope>NUCLEOTIDE SEQUENCE [LARGE SCALE GENOMIC DNA]</scope>
    <source>
        <strain evidence="1 2">DSM 18684</strain>
    </source>
</reference>
<organism evidence="1 2">
    <name type="scientific">Pedobacter insulae</name>
    <dbReference type="NCBI Taxonomy" id="414048"/>
    <lineage>
        <taxon>Bacteria</taxon>
        <taxon>Pseudomonadati</taxon>
        <taxon>Bacteroidota</taxon>
        <taxon>Sphingobacteriia</taxon>
        <taxon>Sphingobacteriales</taxon>
        <taxon>Sphingobacteriaceae</taxon>
        <taxon>Pedobacter</taxon>
    </lineage>
</organism>
<name>A0A1I2WZY3_9SPHI</name>